<reference evidence="2 3" key="1">
    <citation type="journal article" date="2021" name="BMC Genomics">
        <title>Datura genome reveals duplications of psychoactive alkaloid biosynthetic genes and high mutation rate following tissue culture.</title>
        <authorList>
            <person name="Rajewski A."/>
            <person name="Carter-House D."/>
            <person name="Stajich J."/>
            <person name="Litt A."/>
        </authorList>
    </citation>
    <scope>NUCLEOTIDE SEQUENCE [LARGE SCALE GENOMIC DNA]</scope>
    <source>
        <strain evidence="2">AR-01</strain>
    </source>
</reference>
<keyword evidence="3" id="KW-1185">Reference proteome</keyword>
<evidence type="ECO:0000313" key="2">
    <source>
        <dbReference type="EMBL" id="MCD7452189.1"/>
    </source>
</evidence>
<proteinExistence type="predicted"/>
<name>A0ABS8S009_DATST</name>
<feature type="non-terminal residue" evidence="2">
    <location>
        <position position="79"/>
    </location>
</feature>
<evidence type="ECO:0000313" key="3">
    <source>
        <dbReference type="Proteomes" id="UP000823775"/>
    </source>
</evidence>
<protein>
    <submittedName>
        <fullName evidence="2">Uncharacterized protein</fullName>
    </submittedName>
</protein>
<comment type="caution">
    <text evidence="2">The sequence shown here is derived from an EMBL/GenBank/DDBJ whole genome shotgun (WGS) entry which is preliminary data.</text>
</comment>
<gene>
    <name evidence="2" type="ORF">HAX54_015378</name>
</gene>
<evidence type="ECO:0000256" key="1">
    <source>
        <dbReference type="SAM" id="MobiDB-lite"/>
    </source>
</evidence>
<feature type="non-terminal residue" evidence="2">
    <location>
        <position position="1"/>
    </location>
</feature>
<feature type="region of interest" description="Disordered" evidence="1">
    <location>
        <begin position="1"/>
        <end position="26"/>
    </location>
</feature>
<dbReference type="EMBL" id="JACEIK010000198">
    <property type="protein sequence ID" value="MCD7452189.1"/>
    <property type="molecule type" value="Genomic_DNA"/>
</dbReference>
<sequence length="79" mass="8495">LSAGSTDGTPIKRRLSTGHVQWTRKNKDDPLPHWNFSGLNSWSTDETQAWDSGMTCSPTCASSGVSLSLTDSSPVNTVQ</sequence>
<organism evidence="2 3">
    <name type="scientific">Datura stramonium</name>
    <name type="common">Jimsonweed</name>
    <name type="synonym">Common thornapple</name>
    <dbReference type="NCBI Taxonomy" id="4076"/>
    <lineage>
        <taxon>Eukaryota</taxon>
        <taxon>Viridiplantae</taxon>
        <taxon>Streptophyta</taxon>
        <taxon>Embryophyta</taxon>
        <taxon>Tracheophyta</taxon>
        <taxon>Spermatophyta</taxon>
        <taxon>Magnoliopsida</taxon>
        <taxon>eudicotyledons</taxon>
        <taxon>Gunneridae</taxon>
        <taxon>Pentapetalae</taxon>
        <taxon>asterids</taxon>
        <taxon>lamiids</taxon>
        <taxon>Solanales</taxon>
        <taxon>Solanaceae</taxon>
        <taxon>Solanoideae</taxon>
        <taxon>Datureae</taxon>
        <taxon>Datura</taxon>
    </lineage>
</organism>
<accession>A0ABS8S009</accession>
<dbReference type="Proteomes" id="UP000823775">
    <property type="component" value="Unassembled WGS sequence"/>
</dbReference>